<evidence type="ECO:0000313" key="1">
    <source>
        <dbReference type="EMBL" id="KAJ1186879.1"/>
    </source>
</evidence>
<accession>A0AAV7UFU2</accession>
<comment type="caution">
    <text evidence="1">The sequence shown here is derived from an EMBL/GenBank/DDBJ whole genome shotgun (WGS) entry which is preliminary data.</text>
</comment>
<dbReference type="EMBL" id="JANPWB010000005">
    <property type="protein sequence ID" value="KAJ1186879.1"/>
    <property type="molecule type" value="Genomic_DNA"/>
</dbReference>
<protein>
    <submittedName>
        <fullName evidence="1">Uncharacterized protein</fullName>
    </submittedName>
</protein>
<dbReference type="Proteomes" id="UP001066276">
    <property type="component" value="Chromosome 3_1"/>
</dbReference>
<name>A0AAV7UFU2_PLEWA</name>
<evidence type="ECO:0000313" key="2">
    <source>
        <dbReference type="Proteomes" id="UP001066276"/>
    </source>
</evidence>
<keyword evidence="2" id="KW-1185">Reference proteome</keyword>
<proteinExistence type="predicted"/>
<dbReference type="AlphaFoldDB" id="A0AAV7UFU2"/>
<gene>
    <name evidence="1" type="ORF">NDU88_003659</name>
</gene>
<sequence>MQSLPVVRPANITRGHPVRAPRLGLKIHWCCLKPTRSPESRSELAAQGEYTFKYRRHPGLGAAPAHCLWPGYLAGPQLSAPSLVQSLSSSIWRAPRDFDLSAPQVPVAALSPSLSEADTVLKLRSLFGAQGERQLHLGQHLGPGVVSCATVAGLETPTAPLNTDAVSAAVRFLCLARSGRFITRLTVQLRLRRNTSRKRTRVLERFEEIYTSAFCFHSHYRVNTDAVSAAVRFLCLARSGRFITRLTVKLWLWRNTSRKRPRVLERFEEIYTVSTLVGNTSLMQRIC</sequence>
<reference evidence="1" key="1">
    <citation type="journal article" date="2022" name="bioRxiv">
        <title>Sequencing and chromosome-scale assembly of the giantPleurodeles waltlgenome.</title>
        <authorList>
            <person name="Brown T."/>
            <person name="Elewa A."/>
            <person name="Iarovenko S."/>
            <person name="Subramanian E."/>
            <person name="Araus A.J."/>
            <person name="Petzold A."/>
            <person name="Susuki M."/>
            <person name="Suzuki K.-i.T."/>
            <person name="Hayashi T."/>
            <person name="Toyoda A."/>
            <person name="Oliveira C."/>
            <person name="Osipova E."/>
            <person name="Leigh N.D."/>
            <person name="Simon A."/>
            <person name="Yun M.H."/>
        </authorList>
    </citation>
    <scope>NUCLEOTIDE SEQUENCE</scope>
    <source>
        <strain evidence="1">20211129_DDA</strain>
        <tissue evidence="1">Liver</tissue>
    </source>
</reference>
<organism evidence="1 2">
    <name type="scientific">Pleurodeles waltl</name>
    <name type="common">Iberian ribbed newt</name>
    <dbReference type="NCBI Taxonomy" id="8319"/>
    <lineage>
        <taxon>Eukaryota</taxon>
        <taxon>Metazoa</taxon>
        <taxon>Chordata</taxon>
        <taxon>Craniata</taxon>
        <taxon>Vertebrata</taxon>
        <taxon>Euteleostomi</taxon>
        <taxon>Amphibia</taxon>
        <taxon>Batrachia</taxon>
        <taxon>Caudata</taxon>
        <taxon>Salamandroidea</taxon>
        <taxon>Salamandridae</taxon>
        <taxon>Pleurodelinae</taxon>
        <taxon>Pleurodeles</taxon>
    </lineage>
</organism>